<evidence type="ECO:0000313" key="2">
    <source>
        <dbReference type="EMBL" id="KAG7048890.1"/>
    </source>
</evidence>
<evidence type="ECO:0000256" key="1">
    <source>
        <dbReference type="SAM" id="SignalP"/>
    </source>
</evidence>
<keyword evidence="3" id="KW-1185">Reference proteome</keyword>
<keyword evidence="1" id="KW-0732">Signal</keyword>
<dbReference type="Proteomes" id="UP000699042">
    <property type="component" value="Unassembled WGS sequence"/>
</dbReference>
<sequence>MKAYSCMGRSIICHMPFTLFTTLYSVGAANSVFEAIPRSPASGVDNGSNEAWSIHVEDRYELLRSSLLCLCREEFPLESFSEPSQTGRNDPGFVILEGVEISFKARTVERCQKSSLDLPLDNVVWNFAFILPTWSFPWIAARPGIHSYQWDIGSAIIPADEEDTLMHDPVHDPGLIVAAASILIQLKRSERVHKNVFV</sequence>
<proteinExistence type="predicted"/>
<accession>A0A9P7R537</accession>
<protein>
    <submittedName>
        <fullName evidence="2">HET-like protein</fullName>
    </submittedName>
</protein>
<feature type="signal peptide" evidence="1">
    <location>
        <begin position="1"/>
        <end position="28"/>
    </location>
</feature>
<name>A0A9P7R537_9PEZI</name>
<dbReference type="EMBL" id="JAESDN010000006">
    <property type="protein sequence ID" value="KAG7048890.1"/>
    <property type="molecule type" value="Genomic_DNA"/>
</dbReference>
<organism evidence="2 3">
    <name type="scientific">Colletotrichum scovillei</name>
    <dbReference type="NCBI Taxonomy" id="1209932"/>
    <lineage>
        <taxon>Eukaryota</taxon>
        <taxon>Fungi</taxon>
        <taxon>Dikarya</taxon>
        <taxon>Ascomycota</taxon>
        <taxon>Pezizomycotina</taxon>
        <taxon>Sordariomycetes</taxon>
        <taxon>Hypocreomycetidae</taxon>
        <taxon>Glomerellales</taxon>
        <taxon>Glomerellaceae</taxon>
        <taxon>Colletotrichum</taxon>
        <taxon>Colletotrichum acutatum species complex</taxon>
    </lineage>
</organism>
<reference evidence="2" key="1">
    <citation type="submission" date="2021-05" db="EMBL/GenBank/DDBJ databases">
        <title>Comparative genomics of three Colletotrichum scovillei strains and genetic complementation revealed genes involved fungal growth and virulence on chili pepper.</title>
        <authorList>
            <person name="Hsieh D.-K."/>
            <person name="Chuang S.-C."/>
            <person name="Chen C.-Y."/>
            <person name="Chao Y.-T."/>
            <person name="Lu M.-Y.J."/>
            <person name="Lee M.-H."/>
            <person name="Shih M.-C."/>
        </authorList>
    </citation>
    <scope>NUCLEOTIDE SEQUENCE</scope>
    <source>
        <strain evidence="2">Coll-153</strain>
    </source>
</reference>
<dbReference type="AlphaFoldDB" id="A0A9P7R537"/>
<gene>
    <name evidence="2" type="ORF">JMJ77_014518</name>
</gene>
<evidence type="ECO:0000313" key="3">
    <source>
        <dbReference type="Proteomes" id="UP000699042"/>
    </source>
</evidence>
<comment type="caution">
    <text evidence="2">The sequence shown here is derived from an EMBL/GenBank/DDBJ whole genome shotgun (WGS) entry which is preliminary data.</text>
</comment>
<feature type="chain" id="PRO_5040144267" evidence="1">
    <location>
        <begin position="29"/>
        <end position="198"/>
    </location>
</feature>